<dbReference type="Proteomes" id="UP000190637">
    <property type="component" value="Unassembled WGS sequence"/>
</dbReference>
<keyword evidence="2" id="KW-1185">Reference proteome</keyword>
<evidence type="ECO:0000313" key="2">
    <source>
        <dbReference type="Proteomes" id="UP000190637"/>
    </source>
</evidence>
<protein>
    <submittedName>
        <fullName evidence="1">Uncharacterized protein</fullName>
    </submittedName>
</protein>
<proteinExistence type="predicted"/>
<dbReference type="EMBL" id="FUWS01000004">
    <property type="protein sequence ID" value="SJZ94586.1"/>
    <property type="molecule type" value="Genomic_DNA"/>
</dbReference>
<gene>
    <name evidence="1" type="ORF">SAMN02745673_01978</name>
</gene>
<dbReference type="AlphaFoldDB" id="A0A1T4PTF4"/>
<accession>A0A1T4PTF4</accession>
<evidence type="ECO:0000313" key="1">
    <source>
        <dbReference type="EMBL" id="SJZ94586.1"/>
    </source>
</evidence>
<dbReference type="RefSeq" id="WP_078761295.1">
    <property type="nucleotide sequence ID" value="NZ_FUWS01000004.1"/>
</dbReference>
<reference evidence="1 2" key="1">
    <citation type="submission" date="2017-02" db="EMBL/GenBank/DDBJ databases">
        <authorList>
            <person name="Peterson S.W."/>
        </authorList>
    </citation>
    <scope>NUCLEOTIDE SEQUENCE [LARGE SCALE GENOMIC DNA]</scope>
    <source>
        <strain evidence="1 2">DSM 45154</strain>
    </source>
</reference>
<organism evidence="1 2">
    <name type="scientific">Marinactinospora thermotolerans DSM 45154</name>
    <dbReference type="NCBI Taxonomy" id="1122192"/>
    <lineage>
        <taxon>Bacteria</taxon>
        <taxon>Bacillati</taxon>
        <taxon>Actinomycetota</taxon>
        <taxon>Actinomycetes</taxon>
        <taxon>Streptosporangiales</taxon>
        <taxon>Nocardiopsidaceae</taxon>
        <taxon>Marinactinospora</taxon>
    </lineage>
</organism>
<name>A0A1T4PTF4_9ACTN</name>
<dbReference type="OrthoDB" id="3436772at2"/>
<sequence length="86" mass="9596">MTPVVAIRYPDGTIRVPVSHSDAAGPVFACGTDVLRPGDDGYDYYAARAVPAGDHDERRRRDPARAARLKAEFKRRYAREHARRSA</sequence>